<dbReference type="STRING" id="4432.A0A1U7ZAB7"/>
<dbReference type="GeneID" id="104588441"/>
<protein>
    <submittedName>
        <fullName evidence="5">Shikimate O-hydroxycinnamoyltransferase-like</fullName>
    </submittedName>
</protein>
<dbReference type="GO" id="GO:0016747">
    <property type="term" value="F:acyltransferase activity, transferring groups other than amino-acyl groups"/>
    <property type="evidence" value="ECO:0000318"/>
    <property type="project" value="GO_Central"/>
</dbReference>
<sequence length="440" mass="48946">MIINMKESTMVRPAESTPEQTLWISNADLVVRRSHTPIVYFFRSNGSADFFNLHLLKEALSKVLVPFYPVAGRLNGNNEGGRLEINCNGKGVLLVEAETGSTIDDFGDFSATQELRQLIPVVDYSQHISSYPLLLLQVTRFRCGGVSLGVAMHHSLVDGASIIHFINSWSELTRGLQLKIPSSLDRSQLHARHPPTPAFHHIEYLPPPSMKTPTSQSGPTHVAVAKLKITVDQINALKAKAEEDSNTLNYSSYEVLVGHVWRCVCKARGLCDDQDTKLYMAVDLRSRLRPPLPQGYFGNGTLVTSPIGVAGDLRSKPLAYAVGRIHDQLMRMNDEYLRSAIDYLELQPDLTALVRGADTFRCPNMGIVNWTQLPIYDADFGWGRPIYMGPATVLHEGMAYILPSPAQDGSATLAVSLQSDHMQLFEKIFYDFKGLRICYN</sequence>
<dbReference type="PANTHER" id="PTHR31642:SF11">
    <property type="entry name" value="SHIKIMATE O-HYDROXYCINNAMOYLTRANSFERASE"/>
    <property type="match status" value="1"/>
</dbReference>
<dbReference type="KEGG" id="nnu:104588441"/>
<reference evidence="5" key="1">
    <citation type="submission" date="2025-08" db="UniProtKB">
        <authorList>
            <consortium name="RefSeq"/>
        </authorList>
    </citation>
    <scope>IDENTIFICATION</scope>
</reference>
<dbReference type="eggNOG" id="ENOG502QTJX">
    <property type="taxonomic scope" value="Eukaryota"/>
</dbReference>
<evidence type="ECO:0000313" key="4">
    <source>
        <dbReference type="Proteomes" id="UP000189703"/>
    </source>
</evidence>
<dbReference type="SUPFAM" id="SSF52777">
    <property type="entry name" value="CoA-dependent acyltransferases"/>
    <property type="match status" value="1"/>
</dbReference>
<accession>A0A1U7ZAB7</accession>
<evidence type="ECO:0000256" key="3">
    <source>
        <dbReference type="ARBA" id="ARBA00023315"/>
    </source>
</evidence>
<dbReference type="Proteomes" id="UP000189703">
    <property type="component" value="Unplaced"/>
</dbReference>
<name>A0A1U7ZAB7_NELNU</name>
<evidence type="ECO:0000256" key="1">
    <source>
        <dbReference type="ARBA" id="ARBA00009861"/>
    </source>
</evidence>
<keyword evidence="2" id="KW-0808">Transferase</keyword>
<dbReference type="OrthoDB" id="671439at2759"/>
<organism evidence="4 5">
    <name type="scientific">Nelumbo nucifera</name>
    <name type="common">Sacred lotus</name>
    <dbReference type="NCBI Taxonomy" id="4432"/>
    <lineage>
        <taxon>Eukaryota</taxon>
        <taxon>Viridiplantae</taxon>
        <taxon>Streptophyta</taxon>
        <taxon>Embryophyta</taxon>
        <taxon>Tracheophyta</taxon>
        <taxon>Spermatophyta</taxon>
        <taxon>Magnoliopsida</taxon>
        <taxon>Proteales</taxon>
        <taxon>Nelumbonaceae</taxon>
        <taxon>Nelumbo</taxon>
    </lineage>
</organism>
<dbReference type="AlphaFoldDB" id="A0A1U7ZAB7"/>
<dbReference type="FunFam" id="3.30.559.10:FF:000015">
    <property type="entry name" value="Spermidine hydroxycinnamoyl transferase"/>
    <property type="match status" value="1"/>
</dbReference>
<dbReference type="FunFam" id="3.30.559.10:FF:000008">
    <property type="entry name" value="Tryptamine hydroxycinnamoyl transferase"/>
    <property type="match status" value="1"/>
</dbReference>
<dbReference type="InterPro" id="IPR023213">
    <property type="entry name" value="CAT-like_dom_sf"/>
</dbReference>
<dbReference type="PANTHER" id="PTHR31642">
    <property type="entry name" value="TRICHOTHECENE 3-O-ACETYLTRANSFERASE"/>
    <property type="match status" value="1"/>
</dbReference>
<comment type="similarity">
    <text evidence="1">Belongs to the plant acyltransferase family.</text>
</comment>
<evidence type="ECO:0000256" key="2">
    <source>
        <dbReference type="ARBA" id="ARBA00022679"/>
    </source>
</evidence>
<dbReference type="InterPro" id="IPR050317">
    <property type="entry name" value="Plant_Fungal_Acyltransferase"/>
</dbReference>
<gene>
    <name evidence="5" type="primary">LOC104588441</name>
</gene>
<evidence type="ECO:0000313" key="5">
    <source>
        <dbReference type="RefSeq" id="XP_010244683.1"/>
    </source>
</evidence>
<dbReference type="RefSeq" id="XP_010244683.1">
    <property type="nucleotide sequence ID" value="XM_010246381.2"/>
</dbReference>
<dbReference type="OMA" id="HHIEYLP"/>
<keyword evidence="4" id="KW-1185">Reference proteome</keyword>
<dbReference type="Gene3D" id="3.30.559.10">
    <property type="entry name" value="Chloramphenicol acetyltransferase-like domain"/>
    <property type="match status" value="2"/>
</dbReference>
<dbReference type="Pfam" id="PF02458">
    <property type="entry name" value="Transferase"/>
    <property type="match status" value="1"/>
</dbReference>
<keyword evidence="3" id="KW-0012">Acyltransferase</keyword>
<proteinExistence type="inferred from homology"/>